<dbReference type="VEuPathDB" id="FungiDB:I7I53_01298"/>
<keyword evidence="1" id="KW-1133">Transmembrane helix</keyword>
<keyword evidence="1" id="KW-0472">Membrane</keyword>
<reference evidence="2" key="1">
    <citation type="submission" date="2021-01" db="EMBL/GenBank/DDBJ databases">
        <title>Chromosome-level genome assembly of a human fungal pathogen reveals clustering of transcriptionally co-regulated genes.</title>
        <authorList>
            <person name="Voorhies M."/>
            <person name="Cohen S."/>
            <person name="Shea T.P."/>
            <person name="Petrus S."/>
            <person name="Munoz J.F."/>
            <person name="Poplawski S."/>
            <person name="Goldman W.E."/>
            <person name="Michael T."/>
            <person name="Cuomo C.A."/>
            <person name="Sil A."/>
            <person name="Beyhan S."/>
        </authorList>
    </citation>
    <scope>NUCLEOTIDE SEQUENCE</scope>
    <source>
        <strain evidence="2">H88</strain>
    </source>
</reference>
<dbReference type="AlphaFoldDB" id="A0A8A1LPM3"/>
<proteinExistence type="predicted"/>
<keyword evidence="1" id="KW-0812">Transmembrane</keyword>
<name>A0A8A1LPM3_AJEC8</name>
<evidence type="ECO:0000313" key="3">
    <source>
        <dbReference type="Proteomes" id="UP000663419"/>
    </source>
</evidence>
<dbReference type="Proteomes" id="UP000663419">
    <property type="component" value="Chromosome 3"/>
</dbReference>
<sequence length="60" mass="6739">MFFIVGVASPSIHQFIYRFPHGIYIIIHTGIAGITCSAQHGLSVLSIFLFIRNEMSNKMI</sequence>
<feature type="transmembrane region" description="Helical" evidence="1">
    <location>
        <begin position="23"/>
        <end position="51"/>
    </location>
</feature>
<gene>
    <name evidence="2" type="ORF">I7I53_01298</name>
</gene>
<evidence type="ECO:0000256" key="1">
    <source>
        <dbReference type="SAM" id="Phobius"/>
    </source>
</evidence>
<protein>
    <submittedName>
        <fullName evidence="2">Uncharacterized protein</fullName>
    </submittedName>
</protein>
<accession>A0A8A1LPM3</accession>
<organism evidence="2 3">
    <name type="scientific">Ajellomyces capsulatus (strain H88)</name>
    <name type="common">Darling's disease fungus</name>
    <name type="synonym">Histoplasma capsulatum</name>
    <dbReference type="NCBI Taxonomy" id="544711"/>
    <lineage>
        <taxon>Eukaryota</taxon>
        <taxon>Fungi</taxon>
        <taxon>Dikarya</taxon>
        <taxon>Ascomycota</taxon>
        <taxon>Pezizomycotina</taxon>
        <taxon>Eurotiomycetes</taxon>
        <taxon>Eurotiomycetidae</taxon>
        <taxon>Onygenales</taxon>
        <taxon>Ajellomycetaceae</taxon>
        <taxon>Histoplasma</taxon>
    </lineage>
</organism>
<dbReference type="EMBL" id="CP069104">
    <property type="protein sequence ID" value="QSS53897.1"/>
    <property type="molecule type" value="Genomic_DNA"/>
</dbReference>
<evidence type="ECO:0000313" key="2">
    <source>
        <dbReference type="EMBL" id="QSS53897.1"/>
    </source>
</evidence>